<dbReference type="KEGG" id="ghl:GM160_10400"/>
<organism evidence="5 6">
    <name type="scientific">Guyparkeria halophila</name>
    <dbReference type="NCBI Taxonomy" id="47960"/>
    <lineage>
        <taxon>Bacteria</taxon>
        <taxon>Pseudomonadati</taxon>
        <taxon>Pseudomonadota</taxon>
        <taxon>Gammaproteobacteria</taxon>
        <taxon>Chromatiales</taxon>
        <taxon>Thioalkalibacteraceae</taxon>
        <taxon>Guyparkeria</taxon>
    </lineage>
</organism>
<dbReference type="NCBIfam" id="NF037995">
    <property type="entry name" value="TRAP_S1"/>
    <property type="match status" value="1"/>
</dbReference>
<dbReference type="PANTHER" id="PTHR33376">
    <property type="match status" value="1"/>
</dbReference>
<evidence type="ECO:0000256" key="4">
    <source>
        <dbReference type="SAM" id="MobiDB-lite"/>
    </source>
</evidence>
<protein>
    <recommendedName>
        <fullName evidence="7">C4-dicarboxylate ABC transporter</fullName>
    </recommendedName>
</protein>
<dbReference type="EMBL" id="CP046415">
    <property type="protein sequence ID" value="QGT79265.1"/>
    <property type="molecule type" value="Genomic_DNA"/>
</dbReference>
<comment type="similarity">
    <text evidence="1">Belongs to the bacterial solute-binding protein 7 family.</text>
</comment>
<evidence type="ECO:0000313" key="6">
    <source>
        <dbReference type="Proteomes" id="UP000427716"/>
    </source>
</evidence>
<dbReference type="AlphaFoldDB" id="A0A6I6D578"/>
<dbReference type="GO" id="GO:0055085">
    <property type="term" value="P:transmembrane transport"/>
    <property type="evidence" value="ECO:0007669"/>
    <property type="project" value="InterPro"/>
</dbReference>
<gene>
    <name evidence="5" type="ORF">GM160_10400</name>
</gene>
<dbReference type="InterPro" id="IPR018389">
    <property type="entry name" value="DctP_fam"/>
</dbReference>
<evidence type="ECO:0000256" key="3">
    <source>
        <dbReference type="ARBA" id="ARBA00022729"/>
    </source>
</evidence>
<evidence type="ECO:0000256" key="1">
    <source>
        <dbReference type="ARBA" id="ARBA00009023"/>
    </source>
</evidence>
<dbReference type="Pfam" id="PF03480">
    <property type="entry name" value="DctP"/>
    <property type="match status" value="1"/>
</dbReference>
<accession>A0A6I6D578</accession>
<keyword evidence="3" id="KW-0732">Signal</keyword>
<proteinExistence type="inferred from homology"/>
<dbReference type="Proteomes" id="UP000427716">
    <property type="component" value="Chromosome"/>
</dbReference>
<reference evidence="5 6" key="1">
    <citation type="submission" date="2019-11" db="EMBL/GenBank/DDBJ databases">
        <authorList>
            <person name="Zhang J."/>
            <person name="Sun C."/>
        </authorList>
    </citation>
    <scope>NUCLEOTIDE SEQUENCE [LARGE SCALE GENOMIC DNA]</scope>
    <source>
        <strain evidence="6">sp2</strain>
    </source>
</reference>
<keyword evidence="2" id="KW-0813">Transport</keyword>
<evidence type="ECO:0008006" key="7">
    <source>
        <dbReference type="Google" id="ProtNLM"/>
    </source>
</evidence>
<dbReference type="InterPro" id="IPR038404">
    <property type="entry name" value="TRAP_DctP_sf"/>
</dbReference>
<evidence type="ECO:0000256" key="2">
    <source>
        <dbReference type="ARBA" id="ARBA00022448"/>
    </source>
</evidence>
<feature type="region of interest" description="Disordered" evidence="4">
    <location>
        <begin position="1"/>
        <end position="40"/>
    </location>
</feature>
<name>A0A6I6D578_9GAMM</name>
<dbReference type="Gene3D" id="3.40.190.170">
    <property type="entry name" value="Bacterial extracellular solute-binding protein, family 7"/>
    <property type="match status" value="1"/>
</dbReference>
<keyword evidence="6" id="KW-1185">Reference proteome</keyword>
<dbReference type="CDD" id="cd13668">
    <property type="entry name" value="PBP2_TRAP_UehA_TeaA"/>
    <property type="match status" value="1"/>
</dbReference>
<sequence length="496" mass="54325">MSSIDAVRTTARRRPASGNPARFDDVSAGPPRAQSKAGPAVNGIRALQGPQRCRWVLGGPPGRACGFVRRLRSGASIANNPVSLTTPSTRAGFPYACSVVAPVFACPTGRPADVLRSWGLIRRRPVGSTVNDKQHPGRENGMQSTRFLHKGTLWMGALAIAAGMALSGCGQSEDGAESAEGEQVWRFALEETKGGVQWQYAEKFKEEIEAAHDNVEVKIYPYGTLGSSQDITQQIQNNTMQFAFASAGHVGSTIPEAQVFTLHFLFSQDDAVNEEIFASNPVVYEELGAAYNEKGLELLSIVPEGWMVWSANKAITKPEDFEGVKIRVKPSDLLLATYEDGYGANPKPMAYSEIYGGLQRGQIDAQTQPMFAIRDMSFYEVQDYLIEARNAQFVSTVITSPGFLESLPEDMQASVKETVKELDPFIWDVQKTLNREAAEEIKSKSDIEFIELTPEQVEAFRENVEPVFDQYVEMAGPRGEKILKAIQDAVAEGNAE</sequence>
<dbReference type="PANTHER" id="PTHR33376:SF7">
    <property type="entry name" value="C4-DICARBOXYLATE-BINDING PROTEIN DCTB"/>
    <property type="match status" value="1"/>
</dbReference>
<evidence type="ECO:0000313" key="5">
    <source>
        <dbReference type="EMBL" id="QGT79265.1"/>
    </source>
</evidence>